<reference evidence="2 3" key="1">
    <citation type="submission" date="2017-11" db="EMBL/GenBank/DDBJ databases">
        <title>Complete genome of Rhizobium leguminosarum Norway, an ineffective micro-symbiont.</title>
        <authorList>
            <person name="Hoffrichter A."/>
            <person name="Liang J."/>
            <person name="Brachmann A."/>
            <person name="Marin M."/>
        </authorList>
    </citation>
    <scope>NUCLEOTIDE SEQUENCE [LARGE SCALE GENOMIC DNA]</scope>
    <source>
        <strain evidence="2 3">Norway</strain>
    </source>
</reference>
<dbReference type="AlphaFoldDB" id="A0A2K9Z072"/>
<name>A0A2K9Z072_RHILE</name>
<proteinExistence type="predicted"/>
<gene>
    <name evidence="2" type="ORF">CUJ84_Chr001212</name>
</gene>
<organism evidence="2 3">
    <name type="scientific">Rhizobium leguminosarum</name>
    <dbReference type="NCBI Taxonomy" id="384"/>
    <lineage>
        <taxon>Bacteria</taxon>
        <taxon>Pseudomonadati</taxon>
        <taxon>Pseudomonadota</taxon>
        <taxon>Alphaproteobacteria</taxon>
        <taxon>Hyphomicrobiales</taxon>
        <taxon>Rhizobiaceae</taxon>
        <taxon>Rhizobium/Agrobacterium group</taxon>
        <taxon>Rhizobium</taxon>
    </lineage>
</organism>
<feature type="domain" description="DUF2147" evidence="1">
    <location>
        <begin position="70"/>
        <end position="115"/>
    </location>
</feature>
<dbReference type="Proteomes" id="UP000238523">
    <property type="component" value="Chromosome"/>
</dbReference>
<evidence type="ECO:0000313" key="2">
    <source>
        <dbReference type="EMBL" id="AUW41610.1"/>
    </source>
</evidence>
<dbReference type="EMBL" id="CP025012">
    <property type="protein sequence ID" value="AUW41610.1"/>
    <property type="molecule type" value="Genomic_DNA"/>
</dbReference>
<dbReference type="Pfam" id="PF09917">
    <property type="entry name" value="DUF2147"/>
    <property type="match status" value="1"/>
</dbReference>
<dbReference type="InterPro" id="IPR019223">
    <property type="entry name" value="DUF2147"/>
</dbReference>
<evidence type="ECO:0000259" key="1">
    <source>
        <dbReference type="Pfam" id="PF09917"/>
    </source>
</evidence>
<protein>
    <recommendedName>
        <fullName evidence="1">DUF2147 domain-containing protein</fullName>
    </recommendedName>
</protein>
<dbReference type="Gene3D" id="2.40.128.520">
    <property type="match status" value="1"/>
</dbReference>
<evidence type="ECO:0000313" key="3">
    <source>
        <dbReference type="Proteomes" id="UP000238523"/>
    </source>
</evidence>
<sequence length="116" mass="11965">MEEKMIRSFVLAGAIAMIAGIAHAEEPIVGNWKTAAGDTAVIASCGGSYCVTLKTGKYAGRKIGTLAGTGGSYAGEITDPAAEKTYSGAGKVSGNSLRMQGCVMKILCKSQTWTRL</sequence>
<accession>A0A2K9Z072</accession>